<comment type="caution">
    <text evidence="2">The sequence shown here is derived from an EMBL/GenBank/DDBJ whole genome shotgun (WGS) entry which is preliminary data.</text>
</comment>
<evidence type="ECO:0000313" key="2">
    <source>
        <dbReference type="EMBL" id="PWR23612.1"/>
    </source>
</evidence>
<dbReference type="AlphaFoldDB" id="A0A317EAN5"/>
<dbReference type="PANTHER" id="PTHR33490:SF12">
    <property type="entry name" value="BLL5557 PROTEIN"/>
    <property type="match status" value="1"/>
</dbReference>
<reference evidence="3" key="1">
    <citation type="submission" date="2018-05" db="EMBL/GenBank/DDBJ databases">
        <title>Zavarzinia sp. HR-AS.</title>
        <authorList>
            <person name="Lee Y."/>
            <person name="Jeon C.O."/>
        </authorList>
    </citation>
    <scope>NUCLEOTIDE SEQUENCE [LARGE SCALE GENOMIC DNA]</scope>
    <source>
        <strain evidence="3">DSM 1231</strain>
    </source>
</reference>
<dbReference type="SMART" id="SM00460">
    <property type="entry name" value="TGc"/>
    <property type="match status" value="1"/>
</dbReference>
<dbReference type="Pfam" id="PF01841">
    <property type="entry name" value="Transglut_core"/>
    <property type="match status" value="1"/>
</dbReference>
<gene>
    <name evidence="2" type="ORF">DKG75_03335</name>
</gene>
<dbReference type="PANTHER" id="PTHR33490">
    <property type="entry name" value="BLR5614 PROTEIN-RELATED"/>
    <property type="match status" value="1"/>
</dbReference>
<dbReference type="RefSeq" id="WP_109919644.1">
    <property type="nucleotide sequence ID" value="NZ_QGLF01000001.1"/>
</dbReference>
<dbReference type="EMBL" id="QGLF01000001">
    <property type="protein sequence ID" value="PWR23612.1"/>
    <property type="molecule type" value="Genomic_DNA"/>
</dbReference>
<dbReference type="SUPFAM" id="SSF54001">
    <property type="entry name" value="Cysteine proteinases"/>
    <property type="match status" value="1"/>
</dbReference>
<organism evidence="2 3">
    <name type="scientific">Zavarzinia compransoris</name>
    <dbReference type="NCBI Taxonomy" id="1264899"/>
    <lineage>
        <taxon>Bacteria</taxon>
        <taxon>Pseudomonadati</taxon>
        <taxon>Pseudomonadota</taxon>
        <taxon>Alphaproteobacteria</taxon>
        <taxon>Rhodospirillales</taxon>
        <taxon>Zavarziniaceae</taxon>
        <taxon>Zavarzinia</taxon>
    </lineage>
</organism>
<dbReference type="Gene3D" id="2.60.40.2250">
    <property type="match status" value="1"/>
</dbReference>
<protein>
    <submittedName>
        <fullName evidence="2">Transglutaminase</fullName>
    </submittedName>
</protein>
<dbReference type="OrthoDB" id="5438043at2"/>
<sequence length="282" mass="31992">MKIRLGYDISYDLPQATPMVLMLNVHASRMGDLLEADEIKTDPLLPLHYYYDGFGNRCARVMAPKGRLRLTGRTLIADSGKQETLPVDMPQIPVQELPDETLVYLQGSRYCETDRMGNLAWSLFGKTREGWPRVLAILEWVRGHIKFDYMQARSTKSAIDAYNERTGVCRDFQHLAITFCRCMNIPARYCTGYLGDIGVPMEETPMDFSAWFEVFLGGRWHTVDARHVEPRIGRVLMARGRDAADVPLSSSFGFHRLAGFMVVTDEVAEVPRRAVEPIRAIG</sequence>
<dbReference type="InterPro" id="IPR038765">
    <property type="entry name" value="Papain-like_cys_pep_sf"/>
</dbReference>
<dbReference type="InterPro" id="IPR002931">
    <property type="entry name" value="Transglutaminase-like"/>
</dbReference>
<keyword evidence="3" id="KW-1185">Reference proteome</keyword>
<accession>A0A317EAN5</accession>
<feature type="domain" description="Transglutaminase-like" evidence="1">
    <location>
        <begin position="161"/>
        <end position="227"/>
    </location>
</feature>
<evidence type="ECO:0000259" key="1">
    <source>
        <dbReference type="SMART" id="SM00460"/>
    </source>
</evidence>
<name>A0A317EAN5_9PROT</name>
<dbReference type="Gene3D" id="3.10.620.30">
    <property type="match status" value="1"/>
</dbReference>
<dbReference type="Proteomes" id="UP000246077">
    <property type="component" value="Unassembled WGS sequence"/>
</dbReference>
<evidence type="ECO:0000313" key="3">
    <source>
        <dbReference type="Proteomes" id="UP000246077"/>
    </source>
</evidence>
<proteinExistence type="predicted"/>